<dbReference type="EMBL" id="KU594605">
    <property type="protein sequence ID" value="AMO42835.1"/>
    <property type="molecule type" value="Genomic_DNA"/>
</dbReference>
<evidence type="ECO:0000313" key="1">
    <source>
        <dbReference type="EMBL" id="AMO42835.1"/>
    </source>
</evidence>
<evidence type="ECO:0000313" key="2">
    <source>
        <dbReference type="Proteomes" id="UP000201797"/>
    </source>
</evidence>
<dbReference type="RefSeq" id="YP_009302134.1">
    <property type="nucleotide sequence ID" value="NC_031242.1"/>
</dbReference>
<dbReference type="OrthoDB" id="22174at10239"/>
<reference evidence="1 2" key="1">
    <citation type="submission" date="2016-01" db="EMBL/GenBank/DDBJ databases">
        <title>The genomic content and context of auxiliary metabolic genes in marine cyanophages.</title>
        <authorList>
            <person name="Marston M.F."/>
            <person name="Martiny J.B.H."/>
            <person name="Crummett L.T."/>
        </authorList>
    </citation>
    <scope>NUCLEOTIDE SEQUENCE [LARGE SCALE GENOMIC DNA]</scope>
    <source>
        <strain evidence="1">RW_29_0704</strain>
    </source>
</reference>
<gene>
    <name evidence="1" type="ORF">R290704_053</name>
</gene>
<dbReference type="Gene3D" id="2.30.30.100">
    <property type="match status" value="1"/>
</dbReference>
<organism evidence="1 2">
    <name type="scientific">Cyanophage S-RIM50</name>
    <dbReference type="NCBI Taxonomy" id="687803"/>
    <lineage>
        <taxon>Viruses</taxon>
        <taxon>Duplodnaviria</taxon>
        <taxon>Heunggongvirae</taxon>
        <taxon>Uroviricota</taxon>
        <taxon>Caudoviricetes</taxon>
        <taxon>Pantevenvirales</taxon>
        <taxon>Kyanoviridae</taxon>
        <taxon>Neptunevirus</taxon>
        <taxon>Neptunevirus srim50</taxon>
    </lineage>
</organism>
<dbReference type="Proteomes" id="UP000201797">
    <property type="component" value="Segment"/>
</dbReference>
<keyword evidence="2" id="KW-1185">Reference proteome</keyword>
<sequence length="96" mass="10570">MTVKCIRFISGENVVADVVEDTSNNITISDAIVAIPIEDGSRMGFVPFAPLQDPAEETLTIPKRMVMYIAKVAPNLEEQYNAMFSKIIAPTKKLIV</sequence>
<dbReference type="KEGG" id="vg:29124057"/>
<accession>A0A127KLF4</accession>
<protein>
    <submittedName>
        <fullName evidence="1">Uncharacterized protein</fullName>
    </submittedName>
</protein>
<dbReference type="GeneID" id="29124057"/>
<name>A0A127KLF4_9CAUD</name>
<proteinExistence type="predicted"/>